<dbReference type="Gene3D" id="2.40.10.120">
    <property type="match status" value="1"/>
</dbReference>
<dbReference type="Gene3D" id="2.30.42.10">
    <property type="match status" value="2"/>
</dbReference>
<feature type="active site" description="Charge relay system" evidence="9">
    <location>
        <position position="240"/>
    </location>
</feature>
<keyword evidence="6" id="KW-0574">Periplasm</keyword>
<keyword evidence="4 11" id="KW-0732">Signal</keyword>
<evidence type="ECO:0000259" key="12">
    <source>
        <dbReference type="PROSITE" id="PS50106"/>
    </source>
</evidence>
<feature type="binding site" evidence="10">
    <location>
        <begin position="238"/>
        <end position="240"/>
    </location>
    <ligand>
        <name>substrate</name>
    </ligand>
</feature>
<sequence length="496" mass="52629">MDANMKKSLILGAALGAVLFTTPLASAQTRWPVFSGKSSSQNQVLTVDPNRGVLTLAPLLERVTPAVVDIRVSSTVKRPRIQFGGNDFGDDFLERFFGQRGLPRGDQDEGEQFMQSAGSGVIINAAKGYVLTNHHVVDNADKITIVLKDKREATAKVIGSDEATDIAIVQIDLKNLVDVPMANSDQVKVGDYVIAIGNAFGIGQTVTTGIVSALGRSTGGRGNAYQDYIQTDAAINKGNSGGALLNSKGELIGINAAILSRSGGSNGIGFAVPTNMINGVMNQLIAYGEVHRGRIGVTIQNISQEMKEAMNLPSRNGALVSNVLEGSPAEKAGIKPGDVIVGFNGDDIFDSNDIRNAVGFVERGKSATITYLRNGRRITKTIYVNMAFDDEETGDTPSVSSSSDPASFEAFDGATFTNIPGELDPQGGDDGVIVTKLKRGSNAWQAGLRTGDIIRSVNSTDIKNLEDFKRAIKGKKKAVALSVERGRNRIFIAVKP</sequence>
<proteinExistence type="inferred from homology"/>
<protein>
    <submittedName>
        <fullName evidence="13">Do family serine endopeptidase</fullName>
    </submittedName>
</protein>
<dbReference type="GO" id="GO:0042597">
    <property type="term" value="C:periplasmic space"/>
    <property type="evidence" value="ECO:0007669"/>
    <property type="project" value="UniProtKB-SubCell"/>
</dbReference>
<feature type="signal peptide" evidence="11">
    <location>
        <begin position="1"/>
        <end position="27"/>
    </location>
</feature>
<name>A0A7C5M0L6_9PROT</name>
<dbReference type="InterPro" id="IPR001478">
    <property type="entry name" value="PDZ"/>
</dbReference>
<evidence type="ECO:0000256" key="2">
    <source>
        <dbReference type="ARBA" id="ARBA00010541"/>
    </source>
</evidence>
<dbReference type="InterPro" id="IPR041489">
    <property type="entry name" value="PDZ_6"/>
</dbReference>
<dbReference type="InterPro" id="IPR009003">
    <property type="entry name" value="Peptidase_S1_PA"/>
</dbReference>
<evidence type="ECO:0000256" key="6">
    <source>
        <dbReference type="ARBA" id="ARBA00022764"/>
    </source>
</evidence>
<feature type="binding site" evidence="10">
    <location>
        <position position="135"/>
    </location>
    <ligand>
        <name>substrate</name>
    </ligand>
</feature>
<feature type="active site" description="Charge relay system" evidence="9">
    <location>
        <position position="165"/>
    </location>
</feature>
<feature type="binding site" evidence="10">
    <location>
        <position position="165"/>
    </location>
    <ligand>
        <name>substrate</name>
    </ligand>
</feature>
<feature type="domain" description="PDZ" evidence="12">
    <location>
        <begin position="284"/>
        <end position="376"/>
    </location>
</feature>
<dbReference type="InterPro" id="IPR036034">
    <property type="entry name" value="PDZ_sf"/>
</dbReference>
<evidence type="ECO:0000313" key="13">
    <source>
        <dbReference type="EMBL" id="HHL42691.1"/>
    </source>
</evidence>
<feature type="active site" description="Charge relay system" evidence="9">
    <location>
        <position position="135"/>
    </location>
</feature>
<dbReference type="Pfam" id="PF17820">
    <property type="entry name" value="PDZ_6"/>
    <property type="match status" value="1"/>
</dbReference>
<dbReference type="InterPro" id="IPR011782">
    <property type="entry name" value="Pept_S1C_Do"/>
</dbReference>
<dbReference type="SMART" id="SM00228">
    <property type="entry name" value="PDZ"/>
    <property type="match status" value="2"/>
</dbReference>
<dbReference type="PANTHER" id="PTHR22939:SF129">
    <property type="entry name" value="SERINE PROTEASE HTRA2, MITOCHONDRIAL"/>
    <property type="match status" value="1"/>
</dbReference>
<evidence type="ECO:0000256" key="5">
    <source>
        <dbReference type="ARBA" id="ARBA00022737"/>
    </source>
</evidence>
<organism evidence="13">
    <name type="scientific">Hellea balneolensis</name>
    <dbReference type="NCBI Taxonomy" id="287478"/>
    <lineage>
        <taxon>Bacteria</taxon>
        <taxon>Pseudomonadati</taxon>
        <taxon>Pseudomonadota</taxon>
        <taxon>Alphaproteobacteria</taxon>
        <taxon>Maricaulales</taxon>
        <taxon>Robiginitomaculaceae</taxon>
        <taxon>Hellea</taxon>
    </lineage>
</organism>
<comment type="similarity">
    <text evidence="2">Belongs to the peptidase S1C family.</text>
</comment>
<dbReference type="Pfam" id="PF13180">
    <property type="entry name" value="PDZ_2"/>
    <property type="match status" value="1"/>
</dbReference>
<dbReference type="PROSITE" id="PS50106">
    <property type="entry name" value="PDZ"/>
    <property type="match status" value="2"/>
</dbReference>
<dbReference type="PANTHER" id="PTHR22939">
    <property type="entry name" value="SERINE PROTEASE FAMILY S1C HTRA-RELATED"/>
    <property type="match status" value="1"/>
</dbReference>
<comment type="subcellular location">
    <subcellularLocation>
        <location evidence="1">Periplasm</location>
    </subcellularLocation>
</comment>
<evidence type="ECO:0000256" key="1">
    <source>
        <dbReference type="ARBA" id="ARBA00004418"/>
    </source>
</evidence>
<accession>A0A7C5M0L6</accession>
<dbReference type="EMBL" id="DRMJ01000181">
    <property type="protein sequence ID" value="HHL42691.1"/>
    <property type="molecule type" value="Genomic_DNA"/>
</dbReference>
<feature type="domain" description="PDZ" evidence="12">
    <location>
        <begin position="427"/>
        <end position="487"/>
    </location>
</feature>
<evidence type="ECO:0000256" key="9">
    <source>
        <dbReference type="PIRSR" id="PIRSR611782-1"/>
    </source>
</evidence>
<dbReference type="CDD" id="cd10839">
    <property type="entry name" value="cpPDZ1_DegP-like"/>
    <property type="match status" value="1"/>
</dbReference>
<dbReference type="SUPFAM" id="SSF50494">
    <property type="entry name" value="Trypsin-like serine proteases"/>
    <property type="match status" value="1"/>
</dbReference>
<feature type="chain" id="PRO_5038883219" evidence="11">
    <location>
        <begin position="28"/>
        <end position="496"/>
    </location>
</feature>
<reference evidence="13" key="1">
    <citation type="journal article" date="2020" name="mSystems">
        <title>Genome- and Community-Level Interaction Insights into Carbon Utilization and Element Cycling Functions of Hydrothermarchaeota in Hydrothermal Sediment.</title>
        <authorList>
            <person name="Zhou Z."/>
            <person name="Liu Y."/>
            <person name="Xu W."/>
            <person name="Pan J."/>
            <person name="Luo Z.H."/>
            <person name="Li M."/>
        </authorList>
    </citation>
    <scope>NUCLEOTIDE SEQUENCE [LARGE SCALE GENOMIC DNA]</scope>
    <source>
        <strain evidence="13">HyVt-485</strain>
    </source>
</reference>
<dbReference type="Pfam" id="PF13365">
    <property type="entry name" value="Trypsin_2"/>
    <property type="match status" value="1"/>
</dbReference>
<dbReference type="Proteomes" id="UP000885830">
    <property type="component" value="Unassembled WGS sequence"/>
</dbReference>
<dbReference type="GO" id="GO:0004252">
    <property type="term" value="F:serine-type endopeptidase activity"/>
    <property type="evidence" value="ECO:0007669"/>
    <property type="project" value="InterPro"/>
</dbReference>
<comment type="caution">
    <text evidence="13">The sequence shown here is derived from an EMBL/GenBank/DDBJ whole genome shotgun (WGS) entry which is preliminary data.</text>
</comment>
<evidence type="ECO:0000256" key="10">
    <source>
        <dbReference type="PIRSR" id="PIRSR611782-2"/>
    </source>
</evidence>
<keyword evidence="7" id="KW-0378">Hydrolase</keyword>
<keyword evidence="5" id="KW-0677">Repeat</keyword>
<dbReference type="AlphaFoldDB" id="A0A7C5M0L6"/>
<evidence type="ECO:0000256" key="8">
    <source>
        <dbReference type="ARBA" id="ARBA00022825"/>
    </source>
</evidence>
<dbReference type="InterPro" id="IPR001940">
    <property type="entry name" value="Peptidase_S1C"/>
</dbReference>
<dbReference type="FunFam" id="2.40.10.10:FF:000001">
    <property type="entry name" value="Periplasmic serine protease DegS"/>
    <property type="match status" value="1"/>
</dbReference>
<evidence type="ECO:0000256" key="7">
    <source>
        <dbReference type="ARBA" id="ARBA00022801"/>
    </source>
</evidence>
<gene>
    <name evidence="13" type="ORF">ENJ42_03670</name>
</gene>
<keyword evidence="3" id="KW-0645">Protease</keyword>
<dbReference type="NCBIfam" id="TIGR02037">
    <property type="entry name" value="degP_htrA_DO"/>
    <property type="match status" value="1"/>
</dbReference>
<keyword evidence="8" id="KW-0720">Serine protease</keyword>
<dbReference type="PRINTS" id="PR00834">
    <property type="entry name" value="PROTEASES2C"/>
</dbReference>
<evidence type="ECO:0000256" key="4">
    <source>
        <dbReference type="ARBA" id="ARBA00022729"/>
    </source>
</evidence>
<dbReference type="GO" id="GO:0006508">
    <property type="term" value="P:proteolysis"/>
    <property type="evidence" value="ECO:0007669"/>
    <property type="project" value="UniProtKB-KW"/>
</dbReference>
<evidence type="ECO:0000256" key="11">
    <source>
        <dbReference type="SAM" id="SignalP"/>
    </source>
</evidence>
<evidence type="ECO:0000256" key="3">
    <source>
        <dbReference type="ARBA" id="ARBA00022670"/>
    </source>
</evidence>
<dbReference type="SUPFAM" id="SSF50156">
    <property type="entry name" value="PDZ domain-like"/>
    <property type="match status" value="2"/>
</dbReference>